<gene>
    <name evidence="2" type="ORF">Fot_37502</name>
</gene>
<name>A0ABD1RZ67_9LAMI</name>
<dbReference type="SUPFAM" id="SSF50249">
    <property type="entry name" value="Nucleic acid-binding proteins"/>
    <property type="match status" value="2"/>
</dbReference>
<dbReference type="EMBL" id="JBFOLJ010000011">
    <property type="protein sequence ID" value="KAL2493745.1"/>
    <property type="molecule type" value="Genomic_DNA"/>
</dbReference>
<comment type="caution">
    <text evidence="2">The sequence shown here is derived from an EMBL/GenBank/DDBJ whole genome shotgun (WGS) entry which is preliminary data.</text>
</comment>
<protein>
    <submittedName>
        <fullName evidence="2">Replication factor-A C terminal domain-containing protein</fullName>
    </submittedName>
</protein>
<dbReference type="Gene3D" id="2.40.50.140">
    <property type="entry name" value="Nucleic acid-binding proteins"/>
    <property type="match status" value="2"/>
</dbReference>
<dbReference type="InterPro" id="IPR012340">
    <property type="entry name" value="NA-bd_OB-fold"/>
</dbReference>
<sequence length="383" mass="43115">MTTQHKLISEISPGQYNWTAKVIVAEKSSPKIAHSSPTKYQHLWLIDSSIASHIASNVGHFVEHECIEISNLLTKRPIIVGKHLRVTSFNGLSISTKMNSSISINANFERAAEMKSWMDANSDMLNSIVMKKSYMLPTSAIISCPPGDKFTKIKEMQELLLMQKCFWIKATLSLKWTKQPVWYMACSNCNKISAAKYNEVYLCVFCKYPHSRAIPRDNTGSITATVIGEAAEKFFDCCAEELMHQDTMEDRPNNIPVFRTHLEDEHVVYVKSANWATISNHTLFDVIFILDPDTVIKETEALEFLSTNKQSSSLSISTIPGEQEGNNSCVRRVLFGASSEPQEKKKKKQEESMHPDNDITTFNSDDVDKNNYSFSDGTSSASK</sequence>
<dbReference type="AlphaFoldDB" id="A0ABD1RZ67"/>
<feature type="compositionally biased region" description="Basic and acidic residues" evidence="1">
    <location>
        <begin position="348"/>
        <end position="357"/>
    </location>
</feature>
<proteinExistence type="predicted"/>
<evidence type="ECO:0000256" key="1">
    <source>
        <dbReference type="SAM" id="MobiDB-lite"/>
    </source>
</evidence>
<keyword evidence="3" id="KW-1185">Reference proteome</keyword>
<accession>A0ABD1RZ67</accession>
<organism evidence="2 3">
    <name type="scientific">Forsythia ovata</name>
    <dbReference type="NCBI Taxonomy" id="205694"/>
    <lineage>
        <taxon>Eukaryota</taxon>
        <taxon>Viridiplantae</taxon>
        <taxon>Streptophyta</taxon>
        <taxon>Embryophyta</taxon>
        <taxon>Tracheophyta</taxon>
        <taxon>Spermatophyta</taxon>
        <taxon>Magnoliopsida</taxon>
        <taxon>eudicotyledons</taxon>
        <taxon>Gunneridae</taxon>
        <taxon>Pentapetalae</taxon>
        <taxon>asterids</taxon>
        <taxon>lamiids</taxon>
        <taxon>Lamiales</taxon>
        <taxon>Oleaceae</taxon>
        <taxon>Forsythieae</taxon>
        <taxon>Forsythia</taxon>
    </lineage>
</organism>
<reference evidence="3" key="1">
    <citation type="submission" date="2024-07" db="EMBL/GenBank/DDBJ databases">
        <title>Two chromosome-level genome assemblies of Korean endemic species Abeliophyllum distichum and Forsythia ovata (Oleaceae).</title>
        <authorList>
            <person name="Jang H."/>
        </authorList>
    </citation>
    <scope>NUCLEOTIDE SEQUENCE [LARGE SCALE GENOMIC DNA]</scope>
</reference>
<dbReference type="Proteomes" id="UP001604277">
    <property type="component" value="Unassembled WGS sequence"/>
</dbReference>
<feature type="region of interest" description="Disordered" evidence="1">
    <location>
        <begin position="336"/>
        <end position="383"/>
    </location>
</feature>
<evidence type="ECO:0000313" key="3">
    <source>
        <dbReference type="Proteomes" id="UP001604277"/>
    </source>
</evidence>
<feature type="compositionally biased region" description="Polar residues" evidence="1">
    <location>
        <begin position="358"/>
        <end position="383"/>
    </location>
</feature>
<evidence type="ECO:0000313" key="2">
    <source>
        <dbReference type="EMBL" id="KAL2493745.1"/>
    </source>
</evidence>